<name>A0ACC1HHR2_9FUNG</name>
<proteinExistence type="predicted"/>
<dbReference type="EMBL" id="JAMZIH010005248">
    <property type="protein sequence ID" value="KAJ1675570.1"/>
    <property type="molecule type" value="Genomic_DNA"/>
</dbReference>
<accession>A0ACC1HHR2</accession>
<organism evidence="1 2">
    <name type="scientific">Spiromyces aspiralis</name>
    <dbReference type="NCBI Taxonomy" id="68401"/>
    <lineage>
        <taxon>Eukaryota</taxon>
        <taxon>Fungi</taxon>
        <taxon>Fungi incertae sedis</taxon>
        <taxon>Zoopagomycota</taxon>
        <taxon>Kickxellomycotina</taxon>
        <taxon>Kickxellomycetes</taxon>
        <taxon>Kickxellales</taxon>
        <taxon>Kickxellaceae</taxon>
        <taxon>Spiromyces</taxon>
    </lineage>
</organism>
<evidence type="ECO:0000313" key="2">
    <source>
        <dbReference type="Proteomes" id="UP001145114"/>
    </source>
</evidence>
<gene>
    <name evidence="1" type="ORF">EV182_001011</name>
</gene>
<keyword evidence="2" id="KW-1185">Reference proteome</keyword>
<comment type="caution">
    <text evidence="1">The sequence shown here is derived from an EMBL/GenBank/DDBJ whole genome shotgun (WGS) entry which is preliminary data.</text>
</comment>
<sequence length="917" mass="103405">MSTALRDTSPTSTLSQSTYGTASPPWSALYVFQIRTRCLSVPTGDASSQLRDQATAEQRAAFDQLHQAERDRLASRSASATSWQTDSESLPDLALQTNWMWRTGWLKTFDGARRDVLVRLALPPCLEGRGLQLSATGDDVAIWSSRDDEDRLGRLTSALRRLQRRCEDTAQHTDVSIRFWLRSSDPTRPYKAPFELVGRQSTAREYWRLFLRFLCFSFRLWRLPEAARASLCRRSMTSAQRAALQAAWHALGQARSDRTDQPGVAEPRGWGSGDVDDSGGGSASNSEFETETRGTAAFFPGRQSSAWHARRRAVVDDDDNDDEDDDDDDDDNDDEDRSESDTTDEEDSSCPSGGGDRDESATDLYHQDALLQLARFLVTEQFQDGQACSTLLVYFSSVLGLSADGSWFERASQYTPKLSALIYCARLVLLETVLPRFPHPSIQIPARPPRGQLERLNKVRARAFCLGSHAPVGELLSLRNYGRKLVRTDGPVFRVRWSDDGQVLSWDEGHMSVQQFRSLSHTLLQSVTLSICRLMYSLQPQIDLRAIRDTMSKVEEGYSFVTEPANRLADAFLALSERACLCPVDGLLGRDGWDRQAVRRYMELHQQMLVELMALVHLTGGQASRATELLCLEHCNSTSTSRGVYVYDGCFFLVTRHIKARTVTNNEFQVARVLPDDVGRLLYQYLVYIRPFTYMLQRHCYRIDVNSSLLFCSPQQPRKLWKSAILSWALQQLTESTVGQALGIRLYRQISIAFTEKHVQQLADPFNRFDDRTANADIHVAFTWQSGHRPMQRACVYGLDGAFPDSLQPALLWVYKLISQEWHRFLHLKWPERPEQTSQQLKPGQLVPKAAAQPSSATAQPNSPPPDFDRPVFAVEPHQVTNVTKATKLTSGDPIHFLLIGSQSSGALKREEKENGF</sequence>
<reference evidence="1" key="1">
    <citation type="submission" date="2022-06" db="EMBL/GenBank/DDBJ databases">
        <title>Phylogenomic reconstructions and comparative analyses of Kickxellomycotina fungi.</title>
        <authorList>
            <person name="Reynolds N.K."/>
            <person name="Stajich J.E."/>
            <person name="Barry K."/>
            <person name="Grigoriev I.V."/>
            <person name="Crous P."/>
            <person name="Smith M.E."/>
        </authorList>
    </citation>
    <scope>NUCLEOTIDE SEQUENCE</scope>
    <source>
        <strain evidence="1">RSA 2271</strain>
    </source>
</reference>
<evidence type="ECO:0000313" key="1">
    <source>
        <dbReference type="EMBL" id="KAJ1675570.1"/>
    </source>
</evidence>
<protein>
    <submittedName>
        <fullName evidence="1">Uncharacterized protein</fullName>
    </submittedName>
</protein>
<dbReference type="Proteomes" id="UP001145114">
    <property type="component" value="Unassembled WGS sequence"/>
</dbReference>